<dbReference type="OrthoDB" id="539078at2759"/>
<dbReference type="Proteomes" id="UP000075714">
    <property type="component" value="Unassembled WGS sequence"/>
</dbReference>
<gene>
    <name evidence="2" type="ORF">GPECTOR_117g365</name>
</gene>
<evidence type="ECO:0000313" key="3">
    <source>
        <dbReference type="Proteomes" id="UP000075714"/>
    </source>
</evidence>
<accession>A0A150G0F8</accession>
<feature type="compositionally biased region" description="Gly residues" evidence="1">
    <location>
        <begin position="717"/>
        <end position="737"/>
    </location>
</feature>
<organism evidence="2 3">
    <name type="scientific">Gonium pectorale</name>
    <name type="common">Green alga</name>
    <dbReference type="NCBI Taxonomy" id="33097"/>
    <lineage>
        <taxon>Eukaryota</taxon>
        <taxon>Viridiplantae</taxon>
        <taxon>Chlorophyta</taxon>
        <taxon>core chlorophytes</taxon>
        <taxon>Chlorophyceae</taxon>
        <taxon>CS clade</taxon>
        <taxon>Chlamydomonadales</taxon>
        <taxon>Volvocaceae</taxon>
        <taxon>Gonium</taxon>
    </lineage>
</organism>
<protein>
    <submittedName>
        <fullName evidence="2">Uncharacterized protein</fullName>
    </submittedName>
</protein>
<dbReference type="PANTHER" id="PTHR31535">
    <property type="match status" value="1"/>
</dbReference>
<comment type="caution">
    <text evidence="2">The sequence shown here is derived from an EMBL/GenBank/DDBJ whole genome shotgun (WGS) entry which is preliminary data.</text>
</comment>
<dbReference type="PANTHER" id="PTHR31535:SF3">
    <property type="entry name" value="REGULATORY PROTEIN ZESTE"/>
    <property type="match status" value="1"/>
</dbReference>
<feature type="region of interest" description="Disordered" evidence="1">
    <location>
        <begin position="759"/>
        <end position="815"/>
    </location>
</feature>
<keyword evidence="3" id="KW-1185">Reference proteome</keyword>
<sequence>MQLRWCSTWQQMRQVYDNLLRAEAEALAAAASASAAAAATAAAAAAAISPASAATVSSSGNTATISGASVDVTADAVAIAVAVGGGSGATAGASAASASASSPSPVSVPGLLSRDETYAFLLQLQDFYHLRLREAELAELQAFRCRLVRDLSTYVRRLNAEQLEAMCCASAVSGKCLSKEKADAVQERLLKILTITTTATAHGHAHANGNGNGASSASSSIAASSSSSSLTGRRRAAPSSPGGFQVLTPALNTIFALYDHGYLPQVALLQAVFRQAVDHCCEVTRSQWHGLNGLARKFRFMVDDAWLDDLHAALRDPLLCTSDFGRMASILGCIAAFTVNKAMEALDTRVLVVVETIERRYDEGRSLLSAHQLCVFTALLVDMRSPFRTKWRGYCLDHLASCSSHIASLPPASLLLAVELVLRGRGWEDTRLLSRLLRRLFATYATHPTASLRATPNVAGGPPRVASRIISAASASSLSSSAAASSPSSSATPHPSAASLAALAAAAAWDVEVGGAGGAASPPIDLVSLVDWLASKVPTSPGPDRDDTLAFLRPLVTDLIESSRPQLTAIEPRRIPCLIRAVSQLGYSPSREWVSDAFGLVARGAEGLSGGELVAMLRLSHAQRLPLPAPTLDAVCAQHGRILPLMRAIDLQRLLECWVADRYIPSKEQLEGFFDAVCDSFGLDLAALKDAASASSAAASAPGSAASMSYDSGFGPGAGSGSGSGAAGSKPGSGSGGSRSRSGPAVYLDVDPLQTVSGGVSAGAADGVAGDLPSGSPRQPTPAAPAAPASQTGSGSRVSSTDPTEAHTQPEPAAASAAFAAATTAAAAATAADAVVAATTAAIAAAATAAAAAAASKSRGGSTGSMDEKRPKGSLLQPAEAQTMLTLLDQYRSLLLEARRSELLIVMNTYRNAVTAALHDMRRKSGGAGGGGGRQPASSRLLQAVLRGGGDISAGPADRFFP</sequence>
<proteinExistence type="predicted"/>
<dbReference type="AlphaFoldDB" id="A0A150G0F8"/>
<evidence type="ECO:0000256" key="1">
    <source>
        <dbReference type="SAM" id="MobiDB-lite"/>
    </source>
</evidence>
<feature type="compositionally biased region" description="Polar residues" evidence="1">
    <location>
        <begin position="797"/>
        <end position="807"/>
    </location>
</feature>
<feature type="compositionally biased region" description="Low complexity" evidence="1">
    <location>
        <begin position="759"/>
        <end position="771"/>
    </location>
</feature>
<reference evidence="3" key="1">
    <citation type="journal article" date="2016" name="Nat. Commun.">
        <title>The Gonium pectorale genome demonstrates co-option of cell cycle regulation during the evolution of multicellularity.</title>
        <authorList>
            <person name="Hanschen E.R."/>
            <person name="Marriage T.N."/>
            <person name="Ferris P.J."/>
            <person name="Hamaji T."/>
            <person name="Toyoda A."/>
            <person name="Fujiyama A."/>
            <person name="Neme R."/>
            <person name="Noguchi H."/>
            <person name="Minakuchi Y."/>
            <person name="Suzuki M."/>
            <person name="Kawai-Toyooka H."/>
            <person name="Smith D.R."/>
            <person name="Sparks H."/>
            <person name="Anderson J."/>
            <person name="Bakaric R."/>
            <person name="Luria V."/>
            <person name="Karger A."/>
            <person name="Kirschner M.W."/>
            <person name="Durand P.M."/>
            <person name="Michod R.E."/>
            <person name="Nozaki H."/>
            <person name="Olson B.J."/>
        </authorList>
    </citation>
    <scope>NUCLEOTIDE SEQUENCE [LARGE SCALE GENOMIC DNA]</scope>
    <source>
        <strain evidence="3">NIES-2863</strain>
    </source>
</reference>
<dbReference type="EMBL" id="LSYV01000117">
    <property type="protein sequence ID" value="KXZ42800.1"/>
    <property type="molecule type" value="Genomic_DNA"/>
</dbReference>
<feature type="compositionally biased region" description="Low complexity" evidence="1">
    <location>
        <begin position="786"/>
        <end position="796"/>
    </location>
</feature>
<feature type="region of interest" description="Disordered" evidence="1">
    <location>
        <begin position="717"/>
        <end position="745"/>
    </location>
</feature>
<evidence type="ECO:0000313" key="2">
    <source>
        <dbReference type="EMBL" id="KXZ42800.1"/>
    </source>
</evidence>
<name>A0A150G0F8_GONPE</name>